<reference evidence="2" key="2">
    <citation type="submission" date="2025-09" db="UniProtKB">
        <authorList>
            <consortium name="Ensembl"/>
        </authorList>
    </citation>
    <scope>IDENTIFICATION</scope>
</reference>
<feature type="region of interest" description="Disordered" evidence="1">
    <location>
        <begin position="143"/>
        <end position="162"/>
    </location>
</feature>
<feature type="compositionally biased region" description="Polar residues" evidence="1">
    <location>
        <begin position="1"/>
        <end position="10"/>
    </location>
</feature>
<evidence type="ECO:0000313" key="3">
    <source>
        <dbReference type="Proteomes" id="UP000472267"/>
    </source>
</evidence>
<sequence>MLPSGRSVSHSCRGGGRGAESVTKPSRSPGEPSEWSPDLDGAVLGAGREAVPPVGEGQVQHLVAVLPQRLHLHAGDAVEQPLELPVPRHARDAVVAVEQLPPQELISGHGQPLPAGQPGAQHGAVRQVQEDLQQQAVRQNWATLHPDILGGGGARRSTDSRT</sequence>
<name>A0A672IVN8_SALFA</name>
<dbReference type="Proteomes" id="UP000472267">
    <property type="component" value="Unassembled WGS sequence"/>
</dbReference>
<keyword evidence="3" id="KW-1185">Reference proteome</keyword>
<dbReference type="Ensembl" id="ENSSFAT00005046396.1">
    <property type="protein sequence ID" value="ENSSFAP00005044825.1"/>
    <property type="gene ID" value="ENSSFAG00005022016.1"/>
</dbReference>
<feature type="region of interest" description="Disordered" evidence="1">
    <location>
        <begin position="105"/>
        <end position="128"/>
    </location>
</feature>
<evidence type="ECO:0000313" key="2">
    <source>
        <dbReference type="Ensembl" id="ENSSFAP00005044825.1"/>
    </source>
</evidence>
<reference evidence="2" key="1">
    <citation type="submission" date="2025-08" db="UniProtKB">
        <authorList>
            <consortium name="Ensembl"/>
        </authorList>
    </citation>
    <scope>IDENTIFICATION</scope>
</reference>
<organism evidence="2 3">
    <name type="scientific">Salarias fasciatus</name>
    <name type="common">Jewelled blenny</name>
    <name type="synonym">Blennius fasciatus</name>
    <dbReference type="NCBI Taxonomy" id="181472"/>
    <lineage>
        <taxon>Eukaryota</taxon>
        <taxon>Metazoa</taxon>
        <taxon>Chordata</taxon>
        <taxon>Craniata</taxon>
        <taxon>Vertebrata</taxon>
        <taxon>Euteleostomi</taxon>
        <taxon>Actinopterygii</taxon>
        <taxon>Neopterygii</taxon>
        <taxon>Teleostei</taxon>
        <taxon>Neoteleostei</taxon>
        <taxon>Acanthomorphata</taxon>
        <taxon>Ovalentaria</taxon>
        <taxon>Blenniimorphae</taxon>
        <taxon>Blenniiformes</taxon>
        <taxon>Blennioidei</taxon>
        <taxon>Blenniidae</taxon>
        <taxon>Salariinae</taxon>
        <taxon>Salarias</taxon>
    </lineage>
</organism>
<accession>A0A672IVN8</accession>
<evidence type="ECO:0000256" key="1">
    <source>
        <dbReference type="SAM" id="MobiDB-lite"/>
    </source>
</evidence>
<dbReference type="InParanoid" id="A0A672IVN8"/>
<protein>
    <submittedName>
        <fullName evidence="2">Uncharacterized protein</fullName>
    </submittedName>
</protein>
<feature type="region of interest" description="Disordered" evidence="1">
    <location>
        <begin position="1"/>
        <end position="52"/>
    </location>
</feature>
<dbReference type="AlphaFoldDB" id="A0A672IVN8"/>
<proteinExistence type="predicted"/>